<dbReference type="CDD" id="cd06578">
    <property type="entry name" value="HemD"/>
    <property type="match status" value="1"/>
</dbReference>
<gene>
    <name evidence="2" type="ORF">ONZ51_g6417</name>
</gene>
<dbReference type="InterPro" id="IPR003754">
    <property type="entry name" value="4pyrrol_synth_uPrphyn_synth"/>
</dbReference>
<dbReference type="AlphaFoldDB" id="A0AAD7XB43"/>
<dbReference type="GO" id="GO:0004852">
    <property type="term" value="F:uroporphyrinogen-III synthase activity"/>
    <property type="evidence" value="ECO:0007669"/>
    <property type="project" value="InterPro"/>
</dbReference>
<dbReference type="GO" id="GO:0006780">
    <property type="term" value="P:uroporphyrinogen III biosynthetic process"/>
    <property type="evidence" value="ECO:0007669"/>
    <property type="project" value="InterPro"/>
</dbReference>
<organism evidence="2 3">
    <name type="scientific">Trametes cubensis</name>
    <dbReference type="NCBI Taxonomy" id="1111947"/>
    <lineage>
        <taxon>Eukaryota</taxon>
        <taxon>Fungi</taxon>
        <taxon>Dikarya</taxon>
        <taxon>Basidiomycota</taxon>
        <taxon>Agaricomycotina</taxon>
        <taxon>Agaricomycetes</taxon>
        <taxon>Polyporales</taxon>
        <taxon>Polyporaceae</taxon>
        <taxon>Trametes</taxon>
    </lineage>
</organism>
<dbReference type="GO" id="GO:0005829">
    <property type="term" value="C:cytosol"/>
    <property type="evidence" value="ECO:0007669"/>
    <property type="project" value="TreeGrafter"/>
</dbReference>
<evidence type="ECO:0000313" key="3">
    <source>
        <dbReference type="Proteomes" id="UP001215151"/>
    </source>
</evidence>
<dbReference type="PANTHER" id="PTHR12390:SF0">
    <property type="entry name" value="UROPORPHYRINOGEN-III SYNTHASE"/>
    <property type="match status" value="1"/>
</dbReference>
<comment type="caution">
    <text evidence="2">The sequence shown here is derived from an EMBL/GenBank/DDBJ whole genome shotgun (WGS) entry which is preliminary data.</text>
</comment>
<dbReference type="PANTHER" id="PTHR12390">
    <property type="entry name" value="UROPORPHYRINOGEN III SYNTHASE"/>
    <property type="match status" value="1"/>
</dbReference>
<dbReference type="EMBL" id="JAPEVG010000153">
    <property type="protein sequence ID" value="KAJ8480818.1"/>
    <property type="molecule type" value="Genomic_DNA"/>
</dbReference>
<dbReference type="SUPFAM" id="SSF69618">
    <property type="entry name" value="HemD-like"/>
    <property type="match status" value="1"/>
</dbReference>
<dbReference type="InterPro" id="IPR039793">
    <property type="entry name" value="UROS/Hem4"/>
</dbReference>
<dbReference type="InterPro" id="IPR036108">
    <property type="entry name" value="4pyrrol_syn_uPrphyn_synt_sf"/>
</dbReference>
<accession>A0AAD7XB43</accession>
<evidence type="ECO:0000259" key="1">
    <source>
        <dbReference type="Pfam" id="PF02602"/>
    </source>
</evidence>
<reference evidence="2" key="1">
    <citation type="submission" date="2022-11" db="EMBL/GenBank/DDBJ databases">
        <title>Genome Sequence of Cubamyces cubensis.</title>
        <authorList>
            <person name="Buettner E."/>
        </authorList>
    </citation>
    <scope>NUCLEOTIDE SEQUENCE</scope>
    <source>
        <strain evidence="2">MPL-01</strain>
    </source>
</reference>
<dbReference type="Gene3D" id="3.40.50.10090">
    <property type="match status" value="2"/>
</dbReference>
<dbReference type="Pfam" id="PF02602">
    <property type="entry name" value="HEM4"/>
    <property type="match status" value="1"/>
</dbReference>
<sequence length="303" mass="32486">MTANVLLLRSPSEDSGPDKYEEAFRAQGYRAVSVPVLETVHKNLDKLAEVLRRRGTLADGSASYSGVIVTSGRACEAWQAVVQELSNGNGTNATDVQESSWSTVPFYVVGAATASALSTIRTAFPTSPYAPHNIRGGAESGTAEKLAKFILTDLPEAPPSASRTLLYLTGDKNRDTLPKILGEGGLKLESLQVYATQGSSTFEEDLKAALGELSAESGERWWIVYFAPSAANAVAPTIEKHFDLPTAESASPKDRRARIACIGPTTATFLRNELHIEVAVVAEKPTPEALGEGIAAWDRDHQW</sequence>
<name>A0AAD7XB43_9APHY</name>
<keyword evidence="3" id="KW-1185">Reference proteome</keyword>
<feature type="domain" description="Tetrapyrrole biosynthesis uroporphyrinogen III synthase" evidence="1">
    <location>
        <begin position="18"/>
        <end position="290"/>
    </location>
</feature>
<dbReference type="Proteomes" id="UP001215151">
    <property type="component" value="Unassembled WGS sequence"/>
</dbReference>
<protein>
    <recommendedName>
        <fullName evidence="1">Tetrapyrrole biosynthesis uroporphyrinogen III synthase domain-containing protein</fullName>
    </recommendedName>
</protein>
<evidence type="ECO:0000313" key="2">
    <source>
        <dbReference type="EMBL" id="KAJ8480818.1"/>
    </source>
</evidence>
<proteinExistence type="predicted"/>